<evidence type="ECO:0000313" key="1">
    <source>
        <dbReference type="EMBL" id="GFT77894.1"/>
    </source>
</evidence>
<comment type="caution">
    <text evidence="1">The sequence shown here is derived from an EMBL/GenBank/DDBJ whole genome shotgun (WGS) entry which is preliminary data.</text>
</comment>
<protein>
    <submittedName>
        <fullName evidence="1">Uncharacterized protein</fullName>
    </submittedName>
</protein>
<accession>A0A8X6U3X3</accession>
<gene>
    <name evidence="1" type="ORF">NPIL_293991</name>
</gene>
<reference evidence="1" key="1">
    <citation type="submission" date="2020-08" db="EMBL/GenBank/DDBJ databases">
        <title>Multicomponent nature underlies the extraordinary mechanical properties of spider dragline silk.</title>
        <authorList>
            <person name="Kono N."/>
            <person name="Nakamura H."/>
            <person name="Mori M."/>
            <person name="Yoshida Y."/>
            <person name="Ohtoshi R."/>
            <person name="Malay A.D."/>
            <person name="Moran D.A.P."/>
            <person name="Tomita M."/>
            <person name="Numata K."/>
            <person name="Arakawa K."/>
        </authorList>
    </citation>
    <scope>NUCLEOTIDE SEQUENCE</scope>
</reference>
<dbReference type="EMBL" id="BMAW01022454">
    <property type="protein sequence ID" value="GFT77894.1"/>
    <property type="molecule type" value="Genomic_DNA"/>
</dbReference>
<dbReference type="AlphaFoldDB" id="A0A8X6U3X3"/>
<name>A0A8X6U3X3_NEPPI</name>
<evidence type="ECO:0000313" key="2">
    <source>
        <dbReference type="Proteomes" id="UP000887013"/>
    </source>
</evidence>
<organism evidence="1 2">
    <name type="scientific">Nephila pilipes</name>
    <name type="common">Giant wood spider</name>
    <name type="synonym">Nephila maculata</name>
    <dbReference type="NCBI Taxonomy" id="299642"/>
    <lineage>
        <taxon>Eukaryota</taxon>
        <taxon>Metazoa</taxon>
        <taxon>Ecdysozoa</taxon>
        <taxon>Arthropoda</taxon>
        <taxon>Chelicerata</taxon>
        <taxon>Arachnida</taxon>
        <taxon>Araneae</taxon>
        <taxon>Araneomorphae</taxon>
        <taxon>Entelegynae</taxon>
        <taxon>Araneoidea</taxon>
        <taxon>Nephilidae</taxon>
        <taxon>Nephila</taxon>
    </lineage>
</organism>
<keyword evidence="2" id="KW-1185">Reference proteome</keyword>
<dbReference type="Proteomes" id="UP000887013">
    <property type="component" value="Unassembled WGS sequence"/>
</dbReference>
<proteinExistence type="predicted"/>
<sequence length="69" mass="7748">MMQCRVLSKLLMCPSKVIDCPPPINYPNACGSYSPIHSSEEDNYKVVVMSGVDRVVDTLPTTLYIGRKW</sequence>